<dbReference type="PROSITE" id="PS50994">
    <property type="entry name" value="INTEGRASE"/>
    <property type="match status" value="1"/>
</dbReference>
<dbReference type="Pfam" id="PF01527">
    <property type="entry name" value="HTH_Tnp_1"/>
    <property type="match status" value="1"/>
</dbReference>
<dbReference type="InterPro" id="IPR001584">
    <property type="entry name" value="Integrase_cat-core"/>
</dbReference>
<dbReference type="SUPFAM" id="SSF53098">
    <property type="entry name" value="Ribonuclease H-like"/>
    <property type="match status" value="1"/>
</dbReference>
<dbReference type="Pfam" id="PF13683">
    <property type="entry name" value="rve_3"/>
    <property type="match status" value="1"/>
</dbReference>
<reference evidence="2 3" key="1">
    <citation type="submission" date="2024-05" db="EMBL/GenBank/DDBJ databases">
        <authorList>
            <person name="Liu Q."/>
            <person name="Xin Y.-H."/>
        </authorList>
    </citation>
    <scope>NUCLEOTIDE SEQUENCE [LARGE SCALE GENOMIC DNA]</scope>
    <source>
        <strain evidence="2 3">CGMCC 1.15349</strain>
    </source>
</reference>
<evidence type="ECO:0000313" key="3">
    <source>
        <dbReference type="Proteomes" id="UP001404104"/>
    </source>
</evidence>
<dbReference type="InterPro" id="IPR048020">
    <property type="entry name" value="Transpos_IS3"/>
</dbReference>
<dbReference type="InterPro" id="IPR012337">
    <property type="entry name" value="RNaseH-like_sf"/>
</dbReference>
<dbReference type="PANTHER" id="PTHR47515">
    <property type="entry name" value="LOW CALCIUM RESPONSE LOCUS PROTEIN T"/>
    <property type="match status" value="1"/>
</dbReference>
<organism evidence="2 3">
    <name type="scientific">Sphingomonas qilianensis</name>
    <dbReference type="NCBI Taxonomy" id="1736690"/>
    <lineage>
        <taxon>Bacteria</taxon>
        <taxon>Pseudomonadati</taxon>
        <taxon>Pseudomonadota</taxon>
        <taxon>Alphaproteobacteria</taxon>
        <taxon>Sphingomonadales</taxon>
        <taxon>Sphingomonadaceae</taxon>
        <taxon>Sphingomonas</taxon>
    </lineage>
</organism>
<dbReference type="PANTHER" id="PTHR47515:SF1">
    <property type="entry name" value="BLR2054 PROTEIN"/>
    <property type="match status" value="1"/>
</dbReference>
<dbReference type="InterPro" id="IPR036397">
    <property type="entry name" value="RNaseH_sf"/>
</dbReference>
<proteinExistence type="predicted"/>
<comment type="caution">
    <text evidence="2">The sequence shown here is derived from an EMBL/GenBank/DDBJ whole genome shotgun (WGS) entry which is preliminary data.</text>
</comment>
<dbReference type="InterPro" id="IPR025948">
    <property type="entry name" value="HTH-like_dom"/>
</dbReference>
<dbReference type="NCBIfam" id="NF033516">
    <property type="entry name" value="transpos_IS3"/>
    <property type="match status" value="1"/>
</dbReference>
<accession>A0ABU9XWM5</accession>
<dbReference type="Pfam" id="PF13276">
    <property type="entry name" value="HTH_21"/>
    <property type="match status" value="1"/>
</dbReference>
<dbReference type="RefSeq" id="WP_345866203.1">
    <property type="nucleotide sequence ID" value="NZ_JBDIMF010000008.1"/>
</dbReference>
<name>A0ABU9XWM5_9SPHN</name>
<dbReference type="Proteomes" id="UP001404104">
    <property type="component" value="Unassembled WGS sequence"/>
</dbReference>
<keyword evidence="3" id="KW-1185">Reference proteome</keyword>
<dbReference type="SUPFAM" id="SSF46689">
    <property type="entry name" value="Homeodomain-like"/>
    <property type="match status" value="1"/>
</dbReference>
<sequence length="403" mass="45859">MKRKQFSEEQIIGILKEAEAGAVVTDLCRRHGMSSATYYAWKAKFGGLEVSDAKRLRALEEENARLKRLLADTMLDNAGLKDLLSKKLVTPAAKREAVAHLQTTLGMSERRACAVVGADRKSMRYRSCRGDDGDLRSRLRELAQQRRRFGYRRLHILLRRDGITINRKKTQRLYREEGLMVRRRKGRKRAVGARAPAPVLALPNQRWSLDFVHDQMATGRRFRILNIVDDVTRECLRALVDTSISGKRVVREPADLIAERGAPKMIVSDNWTELTSNAVLVWSGETRVEWHYIAPGKPTQNGFVESFNGRMRDELLNETLFFTVRQARSILARWVDDYNTERPHSSLGYAPPAAFVAELEKQRAGLNPPVVSPAFLRDNSSRSLVAWMKDGGHVISLCFVQIY</sequence>
<dbReference type="InterPro" id="IPR009057">
    <property type="entry name" value="Homeodomain-like_sf"/>
</dbReference>
<dbReference type="InterPro" id="IPR002514">
    <property type="entry name" value="Transposase_8"/>
</dbReference>
<evidence type="ECO:0000259" key="1">
    <source>
        <dbReference type="PROSITE" id="PS50994"/>
    </source>
</evidence>
<evidence type="ECO:0000313" key="2">
    <source>
        <dbReference type="EMBL" id="MEN2787958.1"/>
    </source>
</evidence>
<protein>
    <submittedName>
        <fullName evidence="2">IS3 family transposase</fullName>
    </submittedName>
</protein>
<dbReference type="EMBL" id="JBDIMF010000008">
    <property type="protein sequence ID" value="MEN2787958.1"/>
    <property type="molecule type" value="Genomic_DNA"/>
</dbReference>
<dbReference type="Gene3D" id="3.30.420.10">
    <property type="entry name" value="Ribonuclease H-like superfamily/Ribonuclease H"/>
    <property type="match status" value="1"/>
</dbReference>
<gene>
    <name evidence="2" type="ORF">ABC969_16210</name>
</gene>
<feature type="domain" description="Integrase catalytic" evidence="1">
    <location>
        <begin position="194"/>
        <end position="359"/>
    </location>
</feature>